<keyword evidence="2" id="KW-1185">Reference proteome</keyword>
<comment type="caution">
    <text evidence="1">The sequence shown here is derived from an EMBL/GenBank/DDBJ whole genome shotgun (WGS) entry which is preliminary data.</text>
</comment>
<sequence length="80" mass="8870">MTIIDLFTSKEIAMSFESQCIVTNTVGKTKMEQRILTPLPLTLTELFEHLQRLGMVSPILANPKVTHLKNVGLGKTGCKI</sequence>
<dbReference type="AlphaFoldDB" id="A0ABD3AQP2"/>
<dbReference type="Proteomes" id="UP001630127">
    <property type="component" value="Unassembled WGS sequence"/>
</dbReference>
<dbReference type="EMBL" id="JBJUIK010000003">
    <property type="protein sequence ID" value="KAL3533480.1"/>
    <property type="molecule type" value="Genomic_DNA"/>
</dbReference>
<protein>
    <recommendedName>
        <fullName evidence="3">LAGLIDADG homing endonuclease</fullName>
    </recommendedName>
</protein>
<accession>A0ABD3AQP2</accession>
<evidence type="ECO:0000313" key="1">
    <source>
        <dbReference type="EMBL" id="KAL3533480.1"/>
    </source>
</evidence>
<name>A0ABD3AQP2_9GENT</name>
<evidence type="ECO:0000313" key="2">
    <source>
        <dbReference type="Proteomes" id="UP001630127"/>
    </source>
</evidence>
<proteinExistence type="predicted"/>
<gene>
    <name evidence="1" type="ORF">ACH5RR_007001</name>
</gene>
<evidence type="ECO:0008006" key="3">
    <source>
        <dbReference type="Google" id="ProtNLM"/>
    </source>
</evidence>
<reference evidence="1 2" key="1">
    <citation type="submission" date="2024-11" db="EMBL/GenBank/DDBJ databases">
        <title>A near-complete genome assembly of Cinchona calisaya.</title>
        <authorList>
            <person name="Lian D.C."/>
            <person name="Zhao X.W."/>
            <person name="Wei L."/>
        </authorList>
    </citation>
    <scope>NUCLEOTIDE SEQUENCE [LARGE SCALE GENOMIC DNA]</scope>
    <source>
        <tissue evidence="1">Nenye</tissue>
    </source>
</reference>
<organism evidence="1 2">
    <name type="scientific">Cinchona calisaya</name>
    <dbReference type="NCBI Taxonomy" id="153742"/>
    <lineage>
        <taxon>Eukaryota</taxon>
        <taxon>Viridiplantae</taxon>
        <taxon>Streptophyta</taxon>
        <taxon>Embryophyta</taxon>
        <taxon>Tracheophyta</taxon>
        <taxon>Spermatophyta</taxon>
        <taxon>Magnoliopsida</taxon>
        <taxon>eudicotyledons</taxon>
        <taxon>Gunneridae</taxon>
        <taxon>Pentapetalae</taxon>
        <taxon>asterids</taxon>
        <taxon>lamiids</taxon>
        <taxon>Gentianales</taxon>
        <taxon>Rubiaceae</taxon>
        <taxon>Cinchonoideae</taxon>
        <taxon>Cinchoneae</taxon>
        <taxon>Cinchona</taxon>
    </lineage>
</organism>